<dbReference type="PIRSF" id="PIRSF016557">
    <property type="entry name" value="Caps_synth_CpsB"/>
    <property type="match status" value="1"/>
</dbReference>
<keyword evidence="2 5" id="KW-0378">Hydrolase</keyword>
<dbReference type="AlphaFoldDB" id="F0TGY1"/>
<evidence type="ECO:0000313" key="7">
    <source>
        <dbReference type="Proteomes" id="UP000007491"/>
    </source>
</evidence>
<dbReference type="GO" id="GO:0030145">
    <property type="term" value="F:manganese ion binding"/>
    <property type="evidence" value="ECO:0007669"/>
    <property type="project" value="UniProtKB-UniRule"/>
</dbReference>
<evidence type="ECO:0000256" key="2">
    <source>
        <dbReference type="ARBA" id="ARBA00022801"/>
    </source>
</evidence>
<gene>
    <name evidence="6" type="ordered locus">LAC30SC_09380</name>
</gene>
<accession>F0TGY1</accession>
<evidence type="ECO:0000256" key="3">
    <source>
        <dbReference type="ARBA" id="ARBA00022912"/>
    </source>
</evidence>
<evidence type="ECO:0000256" key="5">
    <source>
        <dbReference type="PIRNR" id="PIRNR016557"/>
    </source>
</evidence>
<dbReference type="HOGENOM" id="CLU_085966_1_0_9"/>
<proteinExistence type="inferred from homology"/>
<evidence type="ECO:0000256" key="4">
    <source>
        <dbReference type="ARBA" id="ARBA00051722"/>
    </source>
</evidence>
<dbReference type="Gene3D" id="3.20.20.140">
    <property type="entry name" value="Metal-dependent hydrolases"/>
    <property type="match status" value="1"/>
</dbReference>
<reference evidence="6 7" key="1">
    <citation type="journal article" date="2011" name="J. Bacteriol.">
        <title>Complete genome sequencing of Lactobacillus acidophilus 30SC, isolated from swine intestine.</title>
        <authorList>
            <person name="Oh S."/>
            <person name="Roh H."/>
            <person name="Ko H.J."/>
            <person name="Kim S."/>
            <person name="Kim K.H."/>
            <person name="Lee S.E."/>
            <person name="Chang I.S."/>
            <person name="Kim S."/>
            <person name="Choi I.G."/>
        </authorList>
    </citation>
    <scope>NUCLEOTIDE SEQUENCE [LARGE SCALE GENOMIC DNA]</scope>
    <source>
        <strain evidence="6 7">30SC</strain>
    </source>
</reference>
<reference key="2">
    <citation type="submission" date="2011-02" db="EMBL/GenBank/DDBJ databases">
        <authorList>
            <person name="Roh H."/>
            <person name="Ko H.-J."/>
            <person name="Kim S.-H."/>
            <person name="Choi I.-G."/>
            <person name="Oh S."/>
        </authorList>
    </citation>
    <scope>NUCLEOTIDE SEQUENCE</scope>
    <source>
        <strain>30SC</strain>
    </source>
</reference>
<organism evidence="6 7">
    <name type="scientific">Lactobacillus amylovorus</name>
    <dbReference type="NCBI Taxonomy" id="1604"/>
    <lineage>
        <taxon>Bacteria</taxon>
        <taxon>Bacillati</taxon>
        <taxon>Bacillota</taxon>
        <taxon>Bacilli</taxon>
        <taxon>Lactobacillales</taxon>
        <taxon>Lactobacillaceae</taxon>
        <taxon>Lactobacillus</taxon>
    </lineage>
</organism>
<name>F0TGY1_LACAM</name>
<dbReference type="SUPFAM" id="SSF89550">
    <property type="entry name" value="PHP domain-like"/>
    <property type="match status" value="1"/>
</dbReference>
<dbReference type="EC" id="3.1.3.48" evidence="5"/>
<protein>
    <recommendedName>
        <fullName evidence="5">Tyrosine-protein phosphatase</fullName>
        <ecNumber evidence="5">3.1.3.48</ecNumber>
    </recommendedName>
</protein>
<dbReference type="PANTHER" id="PTHR39181">
    <property type="entry name" value="TYROSINE-PROTEIN PHOSPHATASE YWQE"/>
    <property type="match status" value="1"/>
</dbReference>
<dbReference type="PANTHER" id="PTHR39181:SF1">
    <property type="entry name" value="TYROSINE-PROTEIN PHOSPHATASE YWQE"/>
    <property type="match status" value="1"/>
</dbReference>
<dbReference type="InterPro" id="IPR016195">
    <property type="entry name" value="Pol/histidinol_Pase-like"/>
</dbReference>
<dbReference type="InterPro" id="IPR016667">
    <property type="entry name" value="Caps_polysacc_synth_CpsB/CapC"/>
</dbReference>
<comment type="catalytic activity">
    <reaction evidence="4 5">
        <text>O-phospho-L-tyrosyl-[protein] + H2O = L-tyrosyl-[protein] + phosphate</text>
        <dbReference type="Rhea" id="RHEA:10684"/>
        <dbReference type="Rhea" id="RHEA-COMP:10136"/>
        <dbReference type="Rhea" id="RHEA-COMP:20101"/>
        <dbReference type="ChEBI" id="CHEBI:15377"/>
        <dbReference type="ChEBI" id="CHEBI:43474"/>
        <dbReference type="ChEBI" id="CHEBI:46858"/>
        <dbReference type="ChEBI" id="CHEBI:61978"/>
        <dbReference type="EC" id="3.1.3.48"/>
    </reaction>
</comment>
<dbReference type="OrthoDB" id="9788539at2"/>
<dbReference type="STRING" id="1604.LAC30SC_09380"/>
<sequence length="274" mass="31091">MTLVDIHCHILPGIDDGSKDWETSIKLARDAVKDGVTHAVCTPHTLNGKYLNHKDDVIRLTENFQDMLDEAKIPLTVFPGQEVRISGDLPDALDNDDILFLDEEGQYMLLEFPSDDVPTYAKDMIFSIQQRGITPIVVHPERNSRILKEPHILQELIEQGCLVQITASSYVGTFGKEIEKMSKQFIEAGQCACFASDAHDLPKRQYEYSAALKKLSKEFGSDLAQQYQDNARAFVNGDNVQLDWRPLGKKKNFGYFNLQICRFVPLAEYLCYID</sequence>
<evidence type="ECO:0000313" key="6">
    <source>
        <dbReference type="EMBL" id="ADZ07975.1"/>
    </source>
</evidence>
<dbReference type="KEGG" id="lai:LAC30SC_09380"/>
<dbReference type="EMBL" id="CP002559">
    <property type="protein sequence ID" value="ADZ07975.1"/>
    <property type="molecule type" value="Genomic_DNA"/>
</dbReference>
<dbReference type="Pfam" id="PF19567">
    <property type="entry name" value="CpsB_CapC"/>
    <property type="match status" value="1"/>
</dbReference>
<dbReference type="GO" id="GO:0004725">
    <property type="term" value="F:protein tyrosine phosphatase activity"/>
    <property type="evidence" value="ECO:0007669"/>
    <property type="project" value="UniProtKB-UniRule"/>
</dbReference>
<evidence type="ECO:0000256" key="1">
    <source>
        <dbReference type="ARBA" id="ARBA00005750"/>
    </source>
</evidence>
<dbReference type="RefSeq" id="WP_013642448.1">
    <property type="nucleotide sequence ID" value="NC_015214.1"/>
</dbReference>
<comment type="similarity">
    <text evidence="1 5">Belongs to the metallo-dependent hydrolases superfamily. CpsB/CapC family.</text>
</comment>
<dbReference type="Proteomes" id="UP000007491">
    <property type="component" value="Chromosome"/>
</dbReference>
<keyword evidence="3 5" id="KW-0904">Protein phosphatase</keyword>